<dbReference type="AlphaFoldDB" id="A0A7N0USB1"/>
<dbReference type="GO" id="GO:0020037">
    <property type="term" value="F:heme binding"/>
    <property type="evidence" value="ECO:0007669"/>
    <property type="project" value="InterPro"/>
</dbReference>
<evidence type="ECO:0008006" key="15">
    <source>
        <dbReference type="Google" id="ProtNLM"/>
    </source>
</evidence>
<dbReference type="InterPro" id="IPR017972">
    <property type="entry name" value="Cyt_P450_CS"/>
</dbReference>
<protein>
    <recommendedName>
        <fullName evidence="15">Cytochrome P450</fullName>
    </recommendedName>
</protein>
<evidence type="ECO:0000256" key="11">
    <source>
        <dbReference type="PIRSR" id="PIRSR602401-1"/>
    </source>
</evidence>
<reference evidence="13" key="1">
    <citation type="submission" date="2021-01" db="UniProtKB">
        <authorList>
            <consortium name="EnsemblPlants"/>
        </authorList>
    </citation>
    <scope>IDENTIFICATION</scope>
</reference>
<evidence type="ECO:0000256" key="9">
    <source>
        <dbReference type="ARBA" id="ARBA00023033"/>
    </source>
</evidence>
<feature type="binding site" description="axial binding residue" evidence="11">
    <location>
        <position position="447"/>
    </location>
    <ligand>
        <name>heme</name>
        <dbReference type="ChEBI" id="CHEBI:30413"/>
    </ligand>
    <ligandPart>
        <name>Fe</name>
        <dbReference type="ChEBI" id="CHEBI:18248"/>
    </ligandPart>
</feature>
<evidence type="ECO:0000256" key="7">
    <source>
        <dbReference type="ARBA" id="ARBA00023002"/>
    </source>
</evidence>
<dbReference type="InterPro" id="IPR002401">
    <property type="entry name" value="Cyt_P450_E_grp-I"/>
</dbReference>
<keyword evidence="9 12" id="KW-0503">Monooxygenase</keyword>
<dbReference type="InterPro" id="IPR050665">
    <property type="entry name" value="Cytochrome_P450_Monooxygen"/>
</dbReference>
<dbReference type="InterPro" id="IPR001128">
    <property type="entry name" value="Cyt_P450"/>
</dbReference>
<evidence type="ECO:0000313" key="14">
    <source>
        <dbReference type="Proteomes" id="UP000594263"/>
    </source>
</evidence>
<dbReference type="SUPFAM" id="SSF48264">
    <property type="entry name" value="Cytochrome P450"/>
    <property type="match status" value="1"/>
</dbReference>
<dbReference type="PRINTS" id="PR00385">
    <property type="entry name" value="P450"/>
</dbReference>
<comment type="similarity">
    <text evidence="2 12">Belongs to the cytochrome P450 family.</text>
</comment>
<evidence type="ECO:0000256" key="6">
    <source>
        <dbReference type="ARBA" id="ARBA00022989"/>
    </source>
</evidence>
<keyword evidence="6" id="KW-1133">Transmembrane helix</keyword>
<comment type="cofactor">
    <cofactor evidence="11">
        <name>heme</name>
        <dbReference type="ChEBI" id="CHEBI:30413"/>
    </cofactor>
</comment>
<evidence type="ECO:0000256" key="1">
    <source>
        <dbReference type="ARBA" id="ARBA00004370"/>
    </source>
</evidence>
<dbReference type="GO" id="GO:0016705">
    <property type="term" value="F:oxidoreductase activity, acting on paired donors, with incorporation or reduction of molecular oxygen"/>
    <property type="evidence" value="ECO:0007669"/>
    <property type="project" value="InterPro"/>
</dbReference>
<dbReference type="Gene3D" id="1.10.630.10">
    <property type="entry name" value="Cytochrome P450"/>
    <property type="match status" value="1"/>
</dbReference>
<keyword evidence="7 12" id="KW-0560">Oxidoreductase</keyword>
<dbReference type="PANTHER" id="PTHR24282:SF211">
    <property type="entry name" value="CYTOCHROME P450-RELATED"/>
    <property type="match status" value="1"/>
</dbReference>
<proteinExistence type="inferred from homology"/>
<dbReference type="GO" id="GO:0004497">
    <property type="term" value="F:monooxygenase activity"/>
    <property type="evidence" value="ECO:0007669"/>
    <property type="project" value="UniProtKB-KW"/>
</dbReference>
<evidence type="ECO:0000256" key="3">
    <source>
        <dbReference type="ARBA" id="ARBA00022617"/>
    </source>
</evidence>
<keyword evidence="10" id="KW-0472">Membrane</keyword>
<comment type="subcellular location">
    <subcellularLocation>
        <location evidence="1">Membrane</location>
    </subcellularLocation>
</comment>
<evidence type="ECO:0000256" key="2">
    <source>
        <dbReference type="ARBA" id="ARBA00010617"/>
    </source>
</evidence>
<name>A0A7N0USB1_KALFE</name>
<evidence type="ECO:0000256" key="10">
    <source>
        <dbReference type="ARBA" id="ARBA00023136"/>
    </source>
</evidence>
<dbReference type="PANTHER" id="PTHR24282">
    <property type="entry name" value="CYTOCHROME P450 FAMILY MEMBER"/>
    <property type="match status" value="1"/>
</dbReference>
<dbReference type="Proteomes" id="UP000594263">
    <property type="component" value="Unplaced"/>
</dbReference>
<evidence type="ECO:0000256" key="12">
    <source>
        <dbReference type="RuleBase" id="RU000461"/>
    </source>
</evidence>
<dbReference type="OMA" id="LAMTTVY"/>
<evidence type="ECO:0000256" key="5">
    <source>
        <dbReference type="ARBA" id="ARBA00022723"/>
    </source>
</evidence>
<keyword evidence="14" id="KW-1185">Reference proteome</keyword>
<accession>A0A7N0USB1</accession>
<dbReference type="Pfam" id="PF00067">
    <property type="entry name" value="p450"/>
    <property type="match status" value="1"/>
</dbReference>
<dbReference type="Gramene" id="Kaladp0082s0020.1.v1.1">
    <property type="protein sequence ID" value="Kaladp0082s0020.1.v1.1"/>
    <property type="gene ID" value="Kaladp0082s0020.v1.1"/>
</dbReference>
<dbReference type="GO" id="GO:0005506">
    <property type="term" value="F:iron ion binding"/>
    <property type="evidence" value="ECO:0007669"/>
    <property type="project" value="InterPro"/>
</dbReference>
<keyword evidence="4" id="KW-0812">Transmembrane</keyword>
<organism evidence="13 14">
    <name type="scientific">Kalanchoe fedtschenkoi</name>
    <name type="common">Lavender scallops</name>
    <name type="synonym">South American air plant</name>
    <dbReference type="NCBI Taxonomy" id="63787"/>
    <lineage>
        <taxon>Eukaryota</taxon>
        <taxon>Viridiplantae</taxon>
        <taxon>Streptophyta</taxon>
        <taxon>Embryophyta</taxon>
        <taxon>Tracheophyta</taxon>
        <taxon>Spermatophyta</taxon>
        <taxon>Magnoliopsida</taxon>
        <taxon>eudicotyledons</taxon>
        <taxon>Gunneridae</taxon>
        <taxon>Pentapetalae</taxon>
        <taxon>Saxifragales</taxon>
        <taxon>Crassulaceae</taxon>
        <taxon>Kalanchoe</taxon>
    </lineage>
</organism>
<dbReference type="InterPro" id="IPR036396">
    <property type="entry name" value="Cyt_P450_sf"/>
</dbReference>
<evidence type="ECO:0000313" key="13">
    <source>
        <dbReference type="EnsemblPlants" id="Kaladp0082s0020.1.v1.1"/>
    </source>
</evidence>
<evidence type="ECO:0000256" key="4">
    <source>
        <dbReference type="ARBA" id="ARBA00022692"/>
    </source>
</evidence>
<keyword evidence="8 11" id="KW-0408">Iron</keyword>
<evidence type="ECO:0000256" key="8">
    <source>
        <dbReference type="ARBA" id="ARBA00023004"/>
    </source>
</evidence>
<keyword evidence="5 11" id="KW-0479">Metal-binding</keyword>
<keyword evidence="3 11" id="KW-0349">Heme</keyword>
<dbReference type="EnsemblPlants" id="Kaladp0082s0020.1.v1.1">
    <property type="protein sequence ID" value="Kaladp0082s0020.1.v1.1"/>
    <property type="gene ID" value="Kaladp0082s0020.v1.1"/>
</dbReference>
<dbReference type="PROSITE" id="PS00086">
    <property type="entry name" value="CYTOCHROME_P450"/>
    <property type="match status" value="1"/>
</dbReference>
<dbReference type="GO" id="GO:0016020">
    <property type="term" value="C:membrane"/>
    <property type="evidence" value="ECO:0007669"/>
    <property type="project" value="UniProtKB-SubCell"/>
</dbReference>
<sequence>MQLLLQILSAVLAIILSKLIHNFIWVPRKIQLHFLKQGITGPGYHPVISNTSEIISLISKSLSKPIPLNHDILQRAIPFYHLWSGMYGKTFVYWFGSTPRLAVSDPGLVKEVLTNSSGAFEKIGLNPSAQLLIGGGLVALNGDKWALHRRIANQAFKSYFAWVPEAVASTEKMLERWEIERGGREEFELEVSREFHTLTADIISRTAFGNSFEDGKTIFENQEKLIALTNIALRSVYIPTFRYWPTAKNRERWRLNKEIIKSTKKLIDIDSDKGYSKNLLSLLRLPHKNQEGREEMLGVEDIINECKTFYIAGKETSGNFLSWALLCLAMHQDWQGMAREEIARVCKGKKAPTAEDLNDLKLVALIINETLRLYPPAVMITRNVVKDVKLGNVDIPAGAQVYLPMTAVHHDPEIWGEDAQNFNPWRFNEPRKHLGAFFPFGLGPRICVGQNLAMVEAKVALVMIIKHYSFEVSPTYLHAPMQLLTLQPQHGVQIILRRIVD</sequence>
<dbReference type="PRINTS" id="PR00463">
    <property type="entry name" value="EP450I"/>
</dbReference>